<dbReference type="Pfam" id="PF20151">
    <property type="entry name" value="DUF6533"/>
    <property type="match status" value="1"/>
</dbReference>
<proteinExistence type="predicted"/>
<dbReference type="InterPro" id="IPR045340">
    <property type="entry name" value="DUF6533"/>
</dbReference>
<evidence type="ECO:0000313" key="3">
    <source>
        <dbReference type="Proteomes" id="UP001215280"/>
    </source>
</evidence>
<evidence type="ECO:0000313" key="2">
    <source>
        <dbReference type="EMBL" id="KAJ7784915.1"/>
    </source>
</evidence>
<reference evidence="2" key="1">
    <citation type="submission" date="2023-03" db="EMBL/GenBank/DDBJ databases">
        <title>Massive genome expansion in bonnet fungi (Mycena s.s.) driven by repeated elements and novel gene families across ecological guilds.</title>
        <authorList>
            <consortium name="Lawrence Berkeley National Laboratory"/>
            <person name="Harder C.B."/>
            <person name="Miyauchi S."/>
            <person name="Viragh M."/>
            <person name="Kuo A."/>
            <person name="Thoen E."/>
            <person name="Andreopoulos B."/>
            <person name="Lu D."/>
            <person name="Skrede I."/>
            <person name="Drula E."/>
            <person name="Henrissat B."/>
            <person name="Morin E."/>
            <person name="Kohler A."/>
            <person name="Barry K."/>
            <person name="LaButti K."/>
            <person name="Morin E."/>
            <person name="Salamov A."/>
            <person name="Lipzen A."/>
            <person name="Mereny Z."/>
            <person name="Hegedus B."/>
            <person name="Baldrian P."/>
            <person name="Stursova M."/>
            <person name="Weitz H."/>
            <person name="Taylor A."/>
            <person name="Grigoriev I.V."/>
            <person name="Nagy L.G."/>
            <person name="Martin F."/>
            <person name="Kauserud H."/>
        </authorList>
    </citation>
    <scope>NUCLEOTIDE SEQUENCE</scope>
    <source>
        <strain evidence="2">CBHHK188m</strain>
    </source>
</reference>
<sequence>MDSPSPIPPTPAELDQLLQLVGDAKTTSYFAVAALTSLIYDHVVSFDKEVPLLLQRVSASHSA</sequence>
<accession>A0AAD7KG38</accession>
<protein>
    <recommendedName>
        <fullName evidence="1">DUF6533 domain-containing protein</fullName>
    </recommendedName>
</protein>
<evidence type="ECO:0000259" key="1">
    <source>
        <dbReference type="Pfam" id="PF20151"/>
    </source>
</evidence>
<feature type="domain" description="DUF6533" evidence="1">
    <location>
        <begin position="29"/>
        <end position="55"/>
    </location>
</feature>
<dbReference type="AlphaFoldDB" id="A0AAD7KG38"/>
<dbReference type="EMBL" id="JARJLG010000001">
    <property type="protein sequence ID" value="KAJ7784915.1"/>
    <property type="molecule type" value="Genomic_DNA"/>
</dbReference>
<keyword evidence="3" id="KW-1185">Reference proteome</keyword>
<name>A0AAD7KG38_9AGAR</name>
<gene>
    <name evidence="2" type="ORF">DFH07DRAFT_947988</name>
</gene>
<comment type="caution">
    <text evidence="2">The sequence shown here is derived from an EMBL/GenBank/DDBJ whole genome shotgun (WGS) entry which is preliminary data.</text>
</comment>
<organism evidence="2 3">
    <name type="scientific">Mycena maculata</name>
    <dbReference type="NCBI Taxonomy" id="230809"/>
    <lineage>
        <taxon>Eukaryota</taxon>
        <taxon>Fungi</taxon>
        <taxon>Dikarya</taxon>
        <taxon>Basidiomycota</taxon>
        <taxon>Agaricomycotina</taxon>
        <taxon>Agaricomycetes</taxon>
        <taxon>Agaricomycetidae</taxon>
        <taxon>Agaricales</taxon>
        <taxon>Marasmiineae</taxon>
        <taxon>Mycenaceae</taxon>
        <taxon>Mycena</taxon>
    </lineage>
</organism>
<dbReference type="Proteomes" id="UP001215280">
    <property type="component" value="Unassembled WGS sequence"/>
</dbReference>